<evidence type="ECO:0000256" key="1">
    <source>
        <dbReference type="SAM" id="MobiDB-lite"/>
    </source>
</evidence>
<dbReference type="InterPro" id="IPR008279">
    <property type="entry name" value="PEP-util_enz_mobile_dom"/>
</dbReference>
<feature type="domain" description="PEP-utilising enzyme mobile" evidence="2">
    <location>
        <begin position="454"/>
        <end position="525"/>
    </location>
</feature>
<reference evidence="3 4" key="1">
    <citation type="submission" date="2017-10" db="EMBL/GenBank/DDBJ databases">
        <title>Sequencing the genomes of 1000 actinobacteria strains.</title>
        <authorList>
            <person name="Klenk H.-P."/>
        </authorList>
    </citation>
    <scope>NUCLEOTIDE SEQUENCE [LARGE SCALE GENOMIC DNA]</scope>
    <source>
        <strain evidence="3 4">DSM 46092</strain>
    </source>
</reference>
<dbReference type="EMBL" id="PDJK01000002">
    <property type="protein sequence ID" value="PFG47902.1"/>
    <property type="molecule type" value="Genomic_DNA"/>
</dbReference>
<dbReference type="SUPFAM" id="SSF52009">
    <property type="entry name" value="Phosphohistidine domain"/>
    <property type="match status" value="1"/>
</dbReference>
<feature type="region of interest" description="Disordered" evidence="1">
    <location>
        <begin position="1"/>
        <end position="20"/>
    </location>
</feature>
<dbReference type="Pfam" id="PF00391">
    <property type="entry name" value="PEP-utilizers"/>
    <property type="match status" value="1"/>
</dbReference>
<gene>
    <name evidence="3" type="ORF">ATK36_2964</name>
</gene>
<dbReference type="InterPro" id="IPR051549">
    <property type="entry name" value="PEP_Utilizing_Enz"/>
</dbReference>
<organism evidence="3 4">
    <name type="scientific">Amycolatopsis sulphurea</name>
    <dbReference type="NCBI Taxonomy" id="76022"/>
    <lineage>
        <taxon>Bacteria</taxon>
        <taxon>Bacillati</taxon>
        <taxon>Actinomycetota</taxon>
        <taxon>Actinomycetes</taxon>
        <taxon>Pseudonocardiales</taxon>
        <taxon>Pseudonocardiaceae</taxon>
        <taxon>Amycolatopsis</taxon>
    </lineage>
</organism>
<dbReference type="Proteomes" id="UP000243542">
    <property type="component" value="Unassembled WGS sequence"/>
</dbReference>
<dbReference type="PANTHER" id="PTHR43615:SF1">
    <property type="entry name" value="PPDK_N DOMAIN-CONTAINING PROTEIN"/>
    <property type="match status" value="1"/>
</dbReference>
<evidence type="ECO:0000259" key="2">
    <source>
        <dbReference type="Pfam" id="PF00391"/>
    </source>
</evidence>
<keyword evidence="3" id="KW-0670">Pyruvate</keyword>
<keyword evidence="3" id="KW-0808">Transferase</keyword>
<dbReference type="AlphaFoldDB" id="A0A2A9FBH3"/>
<sequence>MNLDLTDPTRGTSEPGRLWSTTNIGEATTDVLSPLCWSFWQQWCDLACRDGLYDLGILRSGERAATADQNHATNGCFHGRLAVNVDLLRGYLGRVPGPMAEDFERDLLGMVRPDAPPVSTSWRTTMTVARKAPAVIVRHSLVTRRRYRRELQWWQRTAFAPVPDPRALLIDAAWHFRQSMRTHSHCRLLVQAHYSLLNRLIAAAGQRELYPAVVAGLGGVQETTMSQDLWNVAHGGLDRHEFLRRHGYHGRHEGNLTGSSWRQDPTQLDSLIAAYRERPPGEQPHAQATRSQQARQQAMRTLCAALPARTRAVTRIVAHQLAAQVRLLQQSKASFVMALDVARHAAHGIGRELVAGGHLDTPEDACYLTLTELRATVPGNARELTTFRRARHTGYRGVRLPTSFTGMPDPILPDPHAPGDTAPSAAPIVGIGACSGVAEGRARVLTDLDEAGQFEPGEILVCRTTDPSWTMLFTLAEALVIDIGGLGSHGAIVARELGVPCVIGTDDGTRRLRTGDLIHVDATAGIVRHLNPTPPHSREQS</sequence>
<dbReference type="InterPro" id="IPR036637">
    <property type="entry name" value="Phosphohistidine_dom_sf"/>
</dbReference>
<name>A0A2A9FBH3_9PSEU</name>
<evidence type="ECO:0000313" key="4">
    <source>
        <dbReference type="Proteomes" id="UP000243542"/>
    </source>
</evidence>
<keyword evidence="4" id="KW-1185">Reference proteome</keyword>
<dbReference type="PANTHER" id="PTHR43615">
    <property type="entry name" value="PHOSPHOENOLPYRUVATE SYNTHASE-RELATED"/>
    <property type="match status" value="1"/>
</dbReference>
<proteinExistence type="predicted"/>
<comment type="caution">
    <text evidence="3">The sequence shown here is derived from an EMBL/GenBank/DDBJ whole genome shotgun (WGS) entry which is preliminary data.</text>
</comment>
<protein>
    <submittedName>
        <fullName evidence="3">Pyruvate,water dikinase</fullName>
    </submittedName>
</protein>
<dbReference type="GO" id="GO:0016301">
    <property type="term" value="F:kinase activity"/>
    <property type="evidence" value="ECO:0007669"/>
    <property type="project" value="UniProtKB-KW"/>
</dbReference>
<dbReference type="RefSeq" id="WP_098511917.1">
    <property type="nucleotide sequence ID" value="NZ_JBIAKZ010000024.1"/>
</dbReference>
<keyword evidence="3" id="KW-0418">Kinase</keyword>
<dbReference type="Gene3D" id="3.50.30.10">
    <property type="entry name" value="Phosphohistidine domain"/>
    <property type="match status" value="1"/>
</dbReference>
<evidence type="ECO:0000313" key="3">
    <source>
        <dbReference type="EMBL" id="PFG47902.1"/>
    </source>
</evidence>
<accession>A0A2A9FBH3</accession>